<dbReference type="EMBL" id="UINC01074233">
    <property type="protein sequence ID" value="SVC11224.1"/>
    <property type="molecule type" value="Genomic_DNA"/>
</dbReference>
<organism evidence="1">
    <name type="scientific">marine metagenome</name>
    <dbReference type="NCBI Taxonomy" id="408172"/>
    <lineage>
        <taxon>unclassified sequences</taxon>
        <taxon>metagenomes</taxon>
        <taxon>ecological metagenomes</taxon>
    </lineage>
</organism>
<sequence length="36" mass="4097">MEPLTREIWYYFSSFGKVYAAQQSPAGRFLLGLDGP</sequence>
<protein>
    <submittedName>
        <fullName evidence="1">Uncharacterized protein</fullName>
    </submittedName>
</protein>
<reference evidence="1" key="1">
    <citation type="submission" date="2018-05" db="EMBL/GenBank/DDBJ databases">
        <authorList>
            <person name="Lanie J.A."/>
            <person name="Ng W.-L."/>
            <person name="Kazmierczak K.M."/>
            <person name="Andrzejewski T.M."/>
            <person name="Davidsen T.M."/>
            <person name="Wayne K.J."/>
            <person name="Tettelin H."/>
            <person name="Glass J.I."/>
            <person name="Rusch D."/>
            <person name="Podicherti R."/>
            <person name="Tsui H.-C.T."/>
            <person name="Winkler M.E."/>
        </authorList>
    </citation>
    <scope>NUCLEOTIDE SEQUENCE</scope>
</reference>
<dbReference type="AlphaFoldDB" id="A0A382JFZ2"/>
<accession>A0A382JFZ2</accession>
<feature type="non-terminal residue" evidence="1">
    <location>
        <position position="36"/>
    </location>
</feature>
<evidence type="ECO:0000313" key="1">
    <source>
        <dbReference type="EMBL" id="SVC11224.1"/>
    </source>
</evidence>
<proteinExistence type="predicted"/>
<gene>
    <name evidence="1" type="ORF">METZ01_LOCUS264078</name>
</gene>
<name>A0A382JFZ2_9ZZZZ</name>